<feature type="compositionally biased region" description="Basic and acidic residues" evidence="7">
    <location>
        <begin position="899"/>
        <end position="909"/>
    </location>
</feature>
<feature type="compositionally biased region" description="Polar residues" evidence="7">
    <location>
        <begin position="797"/>
        <end position="806"/>
    </location>
</feature>
<name>A0A8H5DA88_9AGAR</name>
<dbReference type="InterPro" id="IPR039189">
    <property type="entry name" value="Fcp1"/>
</dbReference>
<evidence type="ECO:0000256" key="2">
    <source>
        <dbReference type="ARBA" id="ARBA00022801"/>
    </source>
</evidence>
<protein>
    <recommendedName>
        <fullName evidence="6">RNA polymerase II subunit A C-terminal domain phosphatase</fullName>
        <ecNumber evidence="6">3.1.3.16</ecNumber>
    </recommendedName>
</protein>
<keyword evidence="3 6" id="KW-0539">Nucleus</keyword>
<dbReference type="InterPro" id="IPR036420">
    <property type="entry name" value="BRCT_dom_sf"/>
</dbReference>
<feature type="compositionally biased region" description="Basic and acidic residues" evidence="7">
    <location>
        <begin position="864"/>
        <end position="874"/>
    </location>
</feature>
<feature type="region of interest" description="Disordered" evidence="7">
    <location>
        <begin position="408"/>
        <end position="456"/>
    </location>
</feature>
<feature type="compositionally biased region" description="Acidic residues" evidence="7">
    <location>
        <begin position="231"/>
        <end position="244"/>
    </location>
</feature>
<evidence type="ECO:0000256" key="4">
    <source>
        <dbReference type="ARBA" id="ARBA00047761"/>
    </source>
</evidence>
<feature type="compositionally biased region" description="Low complexity" evidence="7">
    <location>
        <begin position="408"/>
        <end position="439"/>
    </location>
</feature>
<evidence type="ECO:0000256" key="6">
    <source>
        <dbReference type="RuleBase" id="RU366066"/>
    </source>
</evidence>
<dbReference type="InterPro" id="IPR036412">
    <property type="entry name" value="HAD-like_sf"/>
</dbReference>
<evidence type="ECO:0000256" key="5">
    <source>
        <dbReference type="ARBA" id="ARBA00048336"/>
    </source>
</evidence>
<evidence type="ECO:0000259" key="9">
    <source>
        <dbReference type="PROSITE" id="PS50969"/>
    </source>
</evidence>
<feature type="region of interest" description="Disordered" evidence="7">
    <location>
        <begin position="498"/>
        <end position="539"/>
    </location>
</feature>
<dbReference type="CDD" id="cd07521">
    <property type="entry name" value="HAD_FCP1-like"/>
    <property type="match status" value="1"/>
</dbReference>
<comment type="catalytic activity">
    <reaction evidence="4 6">
        <text>O-phospho-L-seryl-[protein] + H2O = L-seryl-[protein] + phosphate</text>
        <dbReference type="Rhea" id="RHEA:20629"/>
        <dbReference type="Rhea" id="RHEA-COMP:9863"/>
        <dbReference type="Rhea" id="RHEA-COMP:11604"/>
        <dbReference type="ChEBI" id="CHEBI:15377"/>
        <dbReference type="ChEBI" id="CHEBI:29999"/>
        <dbReference type="ChEBI" id="CHEBI:43474"/>
        <dbReference type="ChEBI" id="CHEBI:83421"/>
        <dbReference type="EC" id="3.1.3.16"/>
    </reaction>
</comment>
<evidence type="ECO:0000256" key="3">
    <source>
        <dbReference type="ARBA" id="ARBA00023242"/>
    </source>
</evidence>
<evidence type="ECO:0000313" key="11">
    <source>
        <dbReference type="Proteomes" id="UP000559027"/>
    </source>
</evidence>
<dbReference type="InterPro" id="IPR023214">
    <property type="entry name" value="HAD_sf"/>
</dbReference>
<keyword evidence="11" id="KW-1185">Reference proteome</keyword>
<accession>A0A8H5DA88</accession>
<feature type="region of interest" description="Disordered" evidence="7">
    <location>
        <begin position="727"/>
        <end position="747"/>
    </location>
</feature>
<feature type="compositionally biased region" description="Basic and acidic residues" evidence="7">
    <location>
        <begin position="776"/>
        <end position="789"/>
    </location>
</feature>
<dbReference type="Gene3D" id="3.40.50.1000">
    <property type="entry name" value="HAD superfamily/HAD-like"/>
    <property type="match status" value="1"/>
</dbReference>
<feature type="region of interest" description="Disordered" evidence="7">
    <location>
        <begin position="759"/>
        <end position="909"/>
    </location>
</feature>
<feature type="domain" description="FCP1 homology" evidence="9">
    <location>
        <begin position="181"/>
        <end position="407"/>
    </location>
</feature>
<dbReference type="InterPro" id="IPR011947">
    <property type="entry name" value="FCP1_euk"/>
</dbReference>
<evidence type="ECO:0000256" key="7">
    <source>
        <dbReference type="SAM" id="MobiDB-lite"/>
    </source>
</evidence>
<feature type="compositionally biased region" description="Acidic residues" evidence="7">
    <location>
        <begin position="886"/>
        <end position="898"/>
    </location>
</feature>
<feature type="compositionally biased region" description="Low complexity" evidence="7">
    <location>
        <begin position="501"/>
        <end position="512"/>
    </location>
</feature>
<dbReference type="NCBIfam" id="TIGR02250">
    <property type="entry name" value="FCP1_euk"/>
    <property type="match status" value="1"/>
</dbReference>
<comment type="subcellular location">
    <subcellularLocation>
        <location evidence="1 6">Nucleus</location>
    </subcellularLocation>
</comment>
<feature type="compositionally biased region" description="Acidic residues" evidence="7">
    <location>
        <begin position="759"/>
        <end position="775"/>
    </location>
</feature>
<dbReference type="SUPFAM" id="SSF52113">
    <property type="entry name" value="BRCT domain"/>
    <property type="match status" value="1"/>
</dbReference>
<feature type="domain" description="BRCT" evidence="8">
    <location>
        <begin position="597"/>
        <end position="690"/>
    </location>
</feature>
<dbReference type="CDD" id="cd17729">
    <property type="entry name" value="BRCT_CTDP1"/>
    <property type="match status" value="1"/>
</dbReference>
<feature type="region of interest" description="Disordered" evidence="7">
    <location>
        <begin position="216"/>
        <end position="246"/>
    </location>
</feature>
<dbReference type="OrthoDB" id="10249888at2759"/>
<feature type="region of interest" description="Disordered" evidence="7">
    <location>
        <begin position="701"/>
        <end position="720"/>
    </location>
</feature>
<feature type="compositionally biased region" description="Basic and acidic residues" evidence="7">
    <location>
        <begin position="840"/>
        <end position="852"/>
    </location>
</feature>
<organism evidence="10 11">
    <name type="scientific">Leucocoprinus leucothites</name>
    <dbReference type="NCBI Taxonomy" id="201217"/>
    <lineage>
        <taxon>Eukaryota</taxon>
        <taxon>Fungi</taxon>
        <taxon>Dikarya</taxon>
        <taxon>Basidiomycota</taxon>
        <taxon>Agaricomycotina</taxon>
        <taxon>Agaricomycetes</taxon>
        <taxon>Agaricomycetidae</taxon>
        <taxon>Agaricales</taxon>
        <taxon>Agaricineae</taxon>
        <taxon>Agaricaceae</taxon>
        <taxon>Leucocoprinus</taxon>
    </lineage>
</organism>
<gene>
    <name evidence="10" type="ORF">D9756_003696</name>
</gene>
<dbReference type="PANTHER" id="PTHR23081:SF36">
    <property type="entry name" value="RNA POLYMERASE II SUBUNIT A C-TERMINAL DOMAIN PHOSPHATASE"/>
    <property type="match status" value="1"/>
</dbReference>
<dbReference type="SMART" id="SM00292">
    <property type="entry name" value="BRCT"/>
    <property type="match status" value="1"/>
</dbReference>
<dbReference type="Gene3D" id="3.40.50.10190">
    <property type="entry name" value="BRCT domain"/>
    <property type="match status" value="1"/>
</dbReference>
<dbReference type="PANTHER" id="PTHR23081">
    <property type="entry name" value="RNA POLYMERASE II CTD PHOSPHATASE"/>
    <property type="match status" value="1"/>
</dbReference>
<evidence type="ECO:0000256" key="1">
    <source>
        <dbReference type="ARBA" id="ARBA00004123"/>
    </source>
</evidence>
<dbReference type="Proteomes" id="UP000559027">
    <property type="component" value="Unassembled WGS sequence"/>
</dbReference>
<dbReference type="PROSITE" id="PS50172">
    <property type="entry name" value="BRCT"/>
    <property type="match status" value="1"/>
</dbReference>
<proteinExistence type="predicted"/>
<comment type="caution">
    <text evidence="10">The sequence shown here is derived from an EMBL/GenBank/DDBJ whole genome shotgun (WGS) entry which is preliminary data.</text>
</comment>
<dbReference type="PROSITE" id="PS50969">
    <property type="entry name" value="FCP1"/>
    <property type="match status" value="1"/>
</dbReference>
<dbReference type="SUPFAM" id="SSF56784">
    <property type="entry name" value="HAD-like"/>
    <property type="match status" value="1"/>
</dbReference>
<sequence>MYGIVDGLKEDERLWAGELTVINMAQASPTELFLPPSFPFPIQVVALEAKPTDTLKRGTRLLTYSFVHIPKAPSANPETRFGTWDAAIEGTLDAWKLKPGDVISKNRAKDKPALIVIEPCKHGIQLGGLCVLCGKDMTNTDYTGFSDTSRAHIQMTHSAFGPTVSLEEAQRIEHETAEHLLKSRKLSLIVDLDQTIVHATVDPTVGEWIAEGEAWEARQAKKSSTTPRDSEDSDESDDDSDEECNPNWEALKDVKKFRLGPESFAPAHLRGPQRAKGKHKMVENEGCMYYIKPRPGWKEFFQETATKYDMHVYTMGTRAYAEEVCAAIDPDGNIFKGRILSRDESGSLTQKSLQRLFPCDTSMVVIIDDRADVWEWSPNLIKVIPYDFFVGIGDINSSFLAKITTPLTPSSAASTTPQPDSSSGESTLSSSSTLDSADTTDSEHAQPDSSQSLTAEDIENVELEQKILLSTNNAALDEQFEQRPLARKQEELEGATVHEITNNSTNEPSSENQPLNDEKPAENENITPTHQPEKPKQALLKNDDAELDRVGKLLNEVHSQFFDAYDKRLSGKPENSRRKQAPTANRPFDVTKIIPWIRSEVLADVHIVFSGVIPLDTPQETTEFWKLAHMFGAKCHTELTPEVTHVVTAKRGTKKVETARKRGGIKIVRPEWLNDSVALWRRQDEEPYLFYDSSTAGVSNSPLISDHQISSDPEPDADDWDLDSVEQKARVAQEESEAGGSGSGAVGALHLEEIDWNDINDEVEAAMMESDDESTDERSERGMGIRSEDEYTDEGSVASTSLNNTPRMKRKRLRSVTPSDVQSKNGDDSLRSPLAKRKKLAADRNSRLKEGITAEELESSGVGEKPEPESKRSALFDSTMNGDSPGAEDEEEDDFEDDFLARDLQEEWG</sequence>
<reference evidence="10 11" key="1">
    <citation type="journal article" date="2020" name="ISME J.">
        <title>Uncovering the hidden diversity of litter-decomposition mechanisms in mushroom-forming fungi.</title>
        <authorList>
            <person name="Floudas D."/>
            <person name="Bentzer J."/>
            <person name="Ahren D."/>
            <person name="Johansson T."/>
            <person name="Persson P."/>
            <person name="Tunlid A."/>
        </authorList>
    </citation>
    <scope>NUCLEOTIDE SEQUENCE [LARGE SCALE GENOMIC DNA]</scope>
    <source>
        <strain evidence="10 11">CBS 146.42</strain>
    </source>
</reference>
<dbReference type="EC" id="3.1.3.16" evidence="6"/>
<comment type="catalytic activity">
    <reaction evidence="5 6">
        <text>O-phospho-L-threonyl-[protein] + H2O = L-threonyl-[protein] + phosphate</text>
        <dbReference type="Rhea" id="RHEA:47004"/>
        <dbReference type="Rhea" id="RHEA-COMP:11060"/>
        <dbReference type="Rhea" id="RHEA-COMP:11605"/>
        <dbReference type="ChEBI" id="CHEBI:15377"/>
        <dbReference type="ChEBI" id="CHEBI:30013"/>
        <dbReference type="ChEBI" id="CHEBI:43474"/>
        <dbReference type="ChEBI" id="CHEBI:61977"/>
        <dbReference type="EC" id="3.1.3.16"/>
    </reaction>
</comment>
<keyword evidence="2 6" id="KW-0378">Hydrolase</keyword>
<dbReference type="Pfam" id="PF03031">
    <property type="entry name" value="NIF"/>
    <property type="match status" value="1"/>
</dbReference>
<dbReference type="AlphaFoldDB" id="A0A8H5DA88"/>
<dbReference type="GO" id="GO:0008420">
    <property type="term" value="F:RNA polymerase II CTD heptapeptide repeat phosphatase activity"/>
    <property type="evidence" value="ECO:0007669"/>
    <property type="project" value="UniProtKB-UniRule"/>
</dbReference>
<dbReference type="Pfam" id="PF00533">
    <property type="entry name" value="BRCT"/>
    <property type="match status" value="1"/>
</dbReference>
<dbReference type="GO" id="GO:0005634">
    <property type="term" value="C:nucleus"/>
    <property type="evidence" value="ECO:0007669"/>
    <property type="project" value="UniProtKB-SubCell"/>
</dbReference>
<dbReference type="InterPro" id="IPR004274">
    <property type="entry name" value="FCP1_dom"/>
</dbReference>
<comment type="function">
    <text evidence="6">This promotes the activity of RNA polymerase II.</text>
</comment>
<dbReference type="EMBL" id="JAACJO010000007">
    <property type="protein sequence ID" value="KAF5356148.1"/>
    <property type="molecule type" value="Genomic_DNA"/>
</dbReference>
<evidence type="ECO:0000259" key="8">
    <source>
        <dbReference type="PROSITE" id="PS50172"/>
    </source>
</evidence>
<evidence type="ECO:0000313" key="10">
    <source>
        <dbReference type="EMBL" id="KAF5356148.1"/>
    </source>
</evidence>
<dbReference type="SMART" id="SM00577">
    <property type="entry name" value="CPDc"/>
    <property type="match status" value="1"/>
</dbReference>
<dbReference type="InterPro" id="IPR001357">
    <property type="entry name" value="BRCT_dom"/>
</dbReference>